<feature type="chain" id="PRO_5047406241" evidence="1">
    <location>
        <begin position="19"/>
        <end position="419"/>
    </location>
</feature>
<dbReference type="SUPFAM" id="SSF160574">
    <property type="entry name" value="BT0923-like"/>
    <property type="match status" value="3"/>
</dbReference>
<proteinExistence type="predicted"/>
<evidence type="ECO:0000256" key="1">
    <source>
        <dbReference type="SAM" id="SignalP"/>
    </source>
</evidence>
<gene>
    <name evidence="3" type="ORF">H9626_11610</name>
</gene>
<dbReference type="Pfam" id="PF11396">
    <property type="entry name" value="PepSY_like"/>
    <property type="match status" value="3"/>
</dbReference>
<feature type="domain" description="Putative beta-lactamase-inhibitor-like PepSY-like" evidence="2">
    <location>
        <begin position="202"/>
        <end position="283"/>
    </location>
</feature>
<feature type="signal peptide" evidence="1">
    <location>
        <begin position="1"/>
        <end position="18"/>
    </location>
</feature>
<dbReference type="RefSeq" id="WP_191710560.1">
    <property type="nucleotide sequence ID" value="NZ_JACSPQ010000017.1"/>
</dbReference>
<evidence type="ECO:0000313" key="4">
    <source>
        <dbReference type="Proteomes" id="UP000616346"/>
    </source>
</evidence>
<dbReference type="PROSITE" id="PS51257">
    <property type="entry name" value="PROKAR_LIPOPROTEIN"/>
    <property type="match status" value="1"/>
</dbReference>
<protein>
    <submittedName>
        <fullName evidence="3">PepSY-like domain-containing protein</fullName>
    </submittedName>
</protein>
<evidence type="ECO:0000259" key="2">
    <source>
        <dbReference type="Pfam" id="PF11396"/>
    </source>
</evidence>
<keyword evidence="1" id="KW-0732">Signal</keyword>
<evidence type="ECO:0000313" key="3">
    <source>
        <dbReference type="EMBL" id="MBD8002850.1"/>
    </source>
</evidence>
<feature type="domain" description="Putative beta-lactamase-inhibitor-like PepSY-like" evidence="2">
    <location>
        <begin position="60"/>
        <end position="149"/>
    </location>
</feature>
<comment type="caution">
    <text evidence="3">The sequence shown here is derived from an EMBL/GenBank/DDBJ whole genome shotgun (WGS) entry which is preliminary data.</text>
</comment>
<sequence length="419" mass="47717">MKKVSFWTLLISGMLTLAACSNDNEPTNNDGNVPQAVLDDFQTRFGDTRASWSIQDGYAVANFTDDGGEATAWYELNSASWGMTKTEIPFASLPEAVNTAFSSSTYASWTHDDTVDVLERNGVPTLYVIEVNNAGLEFDICYTEDGIMISEEVDSDGKPNDYTGYLPQAPTTGINSWIEQNYPGARIVDIDKEDNGTEVEIIYDNSKYEIWFDKSETWQRTKREYGKRNIPDVVTTFVNTNYPNYRIDDVDQYFTPDNTEGYYCIELEQGDREHKVYMDAAGNEIQRPVSDIPTDGGDSQGTLKGIENVLNEKYPGYRITDRDFDDGLIEIEIRHDGKEKDVYFTHSDETWVYTNYDIRSSQLPEAVKSTLNNKYGTHSYLDEDAECYETPKGTYYEVEVWDEMDVLLDETGEILRIDD</sequence>
<feature type="domain" description="Putative beta-lactamase-inhibitor-like PepSY-like" evidence="2">
    <location>
        <begin position="340"/>
        <end position="415"/>
    </location>
</feature>
<keyword evidence="4" id="KW-1185">Reference proteome</keyword>
<organism evidence="3 4">
    <name type="scientific">Phocaeicola faecium</name>
    <dbReference type="NCBI Taxonomy" id="2762213"/>
    <lineage>
        <taxon>Bacteria</taxon>
        <taxon>Pseudomonadati</taxon>
        <taxon>Bacteroidota</taxon>
        <taxon>Bacteroidia</taxon>
        <taxon>Bacteroidales</taxon>
        <taxon>Bacteroidaceae</taxon>
        <taxon>Phocaeicola</taxon>
    </lineage>
</organism>
<reference evidence="3 4" key="1">
    <citation type="submission" date="2020-08" db="EMBL/GenBank/DDBJ databases">
        <title>A Genomic Blueprint of the Chicken Gut Microbiome.</title>
        <authorList>
            <person name="Gilroy R."/>
            <person name="Ravi A."/>
            <person name="Getino M."/>
            <person name="Pursley I."/>
            <person name="Horton D.L."/>
            <person name="Alikhan N.-F."/>
            <person name="Baker D."/>
            <person name="Gharbi K."/>
            <person name="Hall N."/>
            <person name="Watson M."/>
            <person name="Adriaenssens E.M."/>
            <person name="Foster-Nyarko E."/>
            <person name="Jarju S."/>
            <person name="Secka A."/>
            <person name="Antonio M."/>
            <person name="Oren A."/>
            <person name="Chaudhuri R."/>
            <person name="La Ragione R.M."/>
            <person name="Hildebrand F."/>
            <person name="Pallen M.J."/>
        </authorList>
    </citation>
    <scope>NUCLEOTIDE SEQUENCE [LARGE SCALE GENOMIC DNA]</scope>
    <source>
        <strain evidence="3 4">Sa1YUN3</strain>
    </source>
</reference>
<dbReference type="InterPro" id="IPR021533">
    <property type="entry name" value="PepSY-like"/>
</dbReference>
<dbReference type="Gene3D" id="3.10.450.360">
    <property type="match status" value="3"/>
</dbReference>
<name>A0ABR8VDQ1_9BACT</name>
<dbReference type="Proteomes" id="UP000616346">
    <property type="component" value="Unassembled WGS sequence"/>
</dbReference>
<dbReference type="EMBL" id="JACSPQ010000017">
    <property type="protein sequence ID" value="MBD8002850.1"/>
    <property type="molecule type" value="Genomic_DNA"/>
</dbReference>
<accession>A0ABR8VDQ1</accession>